<geneLocation type="plasmid" evidence="2">
    <name>pemeittgr7b</name>
</geneLocation>
<gene>
    <name evidence="1" type="ORF">FKV68_23820</name>
</gene>
<dbReference type="InterPro" id="IPR004952">
    <property type="entry name" value="NifX-assoc_nitrogen_fix"/>
</dbReference>
<dbReference type="EMBL" id="CP041240">
    <property type="protein sequence ID" value="QLL64449.1"/>
    <property type="molecule type" value="Genomic_DNA"/>
</dbReference>
<name>A0A859QY91_9HYPH</name>
<protein>
    <submittedName>
        <fullName evidence="1">NifX-associated nitrogen fixation protein</fullName>
    </submittedName>
</protein>
<dbReference type="Gene3D" id="1.10.3100.20">
    <property type="entry name" value="Protein of unknown function DUF269"/>
    <property type="match status" value="1"/>
</dbReference>
<organism evidence="1 2">
    <name type="scientific">Sinorhizobium mexicanum</name>
    <dbReference type="NCBI Taxonomy" id="375549"/>
    <lineage>
        <taxon>Bacteria</taxon>
        <taxon>Pseudomonadati</taxon>
        <taxon>Pseudomonadota</taxon>
        <taxon>Alphaproteobacteria</taxon>
        <taxon>Hyphomicrobiales</taxon>
        <taxon>Rhizobiaceae</taxon>
        <taxon>Sinorhizobium/Ensifer group</taxon>
        <taxon>Sinorhizobium</taxon>
    </lineage>
</organism>
<dbReference type="PIRSF" id="PIRSF005788">
    <property type="entry name" value="NifK"/>
    <property type="match status" value="1"/>
</dbReference>
<reference evidence="1 2" key="1">
    <citation type="submission" date="2019-06" db="EMBL/GenBank/DDBJ databases">
        <title>Complete genome sequence of Ensifer mexicanus ITTG R7 isolated from nodules of Acacia angustissima (Mill.) Kuntze.</title>
        <authorList>
            <person name="Rincon-Rosales R."/>
            <person name="Rogel M.A."/>
            <person name="Guerrero G."/>
            <person name="Rincon-Molina C.I."/>
            <person name="Lopez-Lopez A."/>
            <person name="Martinez-Romero E."/>
        </authorList>
    </citation>
    <scope>NUCLEOTIDE SEQUENCE [LARGE SCALE GENOMIC DNA]</scope>
    <source>
        <strain evidence="1 2">ITTG R7</strain>
        <plasmid evidence="2">pemeittgr7b</plasmid>
    </source>
</reference>
<evidence type="ECO:0000313" key="1">
    <source>
        <dbReference type="EMBL" id="QLL64449.1"/>
    </source>
</evidence>
<proteinExistence type="predicted"/>
<dbReference type="Proteomes" id="UP000510721">
    <property type="component" value="Plasmid pEmeITTGR7b"/>
</dbReference>
<dbReference type="AlphaFoldDB" id="A0A859QY91"/>
<dbReference type="Pfam" id="PF03270">
    <property type="entry name" value="DUF269"/>
    <property type="match status" value="1"/>
</dbReference>
<accession>A0A859QY91</accession>
<dbReference type="KEGG" id="emx:FKV68_23820"/>
<dbReference type="RefSeq" id="WP_180941987.1">
    <property type="nucleotide sequence ID" value="NZ_CP041240.1"/>
</dbReference>
<keyword evidence="2" id="KW-1185">Reference proteome</keyword>
<dbReference type="NCBIfam" id="TIGR02935">
    <property type="entry name" value="NifX-associated nitrogen fixation protein"/>
    <property type="match status" value="1"/>
</dbReference>
<evidence type="ECO:0000313" key="2">
    <source>
        <dbReference type="Proteomes" id="UP000510721"/>
    </source>
</evidence>
<sequence length="163" mass="18018">MKRPKATADGPTVHEDETALATPFLKCLMRLIRAQDSYGSWEGKADAELLADFIVTKKQRREIPIIGDPDPDVLWRLQIFYTCVGLVIEQRSGLVVSSTMMMSHEGFGRVLLTTGRLVVLSKTLRDVHRFGFDTLGKLAEAGAKLVDDAVAAIETYPDVARAQ</sequence>
<keyword evidence="1" id="KW-0614">Plasmid</keyword>